<dbReference type="PANTHER" id="PTHR45867">
    <property type="entry name" value="PURPLE ACID PHOSPHATASE"/>
    <property type="match status" value="1"/>
</dbReference>
<dbReference type="GeneID" id="752111"/>
<dbReference type="EC" id="3.1.3.2" evidence="3"/>
<dbReference type="AlphaFoldDB" id="A0A7M7FZN0"/>
<dbReference type="InterPro" id="IPR025733">
    <property type="entry name" value="PAPs_C"/>
</dbReference>
<dbReference type="SUPFAM" id="SSF49363">
    <property type="entry name" value="Purple acid phosphatase, N-terminal domain"/>
    <property type="match status" value="1"/>
</dbReference>
<organism evidence="8 9">
    <name type="scientific">Strongylocentrotus purpuratus</name>
    <name type="common">Purple sea urchin</name>
    <dbReference type="NCBI Taxonomy" id="7668"/>
    <lineage>
        <taxon>Eukaryota</taxon>
        <taxon>Metazoa</taxon>
        <taxon>Echinodermata</taxon>
        <taxon>Eleutherozoa</taxon>
        <taxon>Echinozoa</taxon>
        <taxon>Echinoidea</taxon>
        <taxon>Euechinoidea</taxon>
        <taxon>Echinacea</taxon>
        <taxon>Camarodonta</taxon>
        <taxon>Echinidea</taxon>
        <taxon>Strongylocentrotidae</taxon>
        <taxon>Strongylocentrotus</taxon>
    </lineage>
</organism>
<dbReference type="GO" id="GO:0003993">
    <property type="term" value="F:acid phosphatase activity"/>
    <property type="evidence" value="ECO:0007669"/>
    <property type="project" value="UniProtKB-EC"/>
</dbReference>
<feature type="region of interest" description="Disordered" evidence="4">
    <location>
        <begin position="83"/>
        <end position="115"/>
    </location>
</feature>
<dbReference type="Gene3D" id="2.60.40.380">
    <property type="entry name" value="Purple acid phosphatase-like, N-terminal"/>
    <property type="match status" value="1"/>
</dbReference>
<dbReference type="InterPro" id="IPR041792">
    <property type="entry name" value="MPP_PAP"/>
</dbReference>
<dbReference type="OMA" id="EYMPNMG"/>
<dbReference type="KEGG" id="spu:752111"/>
<sequence length="522" mass="59264">MESTSFSMKQSGLLITIFMILVLADARGLDVDTAPGEAQKHPRDLDQYREKEDDGIGLPKLSRHEQQILHALFGGIGPVILPDDSQPSNLADDKTSSLPDRVVRRQAPDQSPPIPEQIHIAYGDMPSEMVIVWSTPSPGSSEVLYGMAPNNFSLKASGDYEELVDWEGPFEGVKFIHRVKLEGLSPGASYSYKVQTNGEQSQTYTFTAMQDGTDWSPTLLVYGDMGLKGGAPSLRLLRKAAKENLADAIIHVGDFAYDLHDEEGKVGDDFMNRIQDIAAVLPYMTCPGNHEIAHDFVHYRYRFSMPGSPWPMEDEMWYSFDMGKAHFVSYSTEIYFTGYSDYLQRRQIEWLTDDLKRANKERAIRPWIIAFGHRPMYCSNADRDDCTKEESRVRTGLEDLFYDFGTDLIIEAHEHSYERFWPMYRGEVTAKHYKNPVAPVHVISGAAGCNEFDGVCVNPILGPRGEWSAYRSWIPGLYGFAHLQIANDTHLHWQQRLAVSDQVQDEFWIEQNRHGYFPPSTR</sequence>
<evidence type="ECO:0000313" key="9">
    <source>
        <dbReference type="Proteomes" id="UP000007110"/>
    </source>
</evidence>
<comment type="similarity">
    <text evidence="3">Belongs to the metallophosphoesterase superfamily. Purple acid phosphatase family.</text>
</comment>
<keyword evidence="1 3" id="KW-0732">Signal</keyword>
<proteinExistence type="inferred from homology"/>
<dbReference type="Pfam" id="PF16656">
    <property type="entry name" value="Pur_ac_phosph_N"/>
    <property type="match status" value="1"/>
</dbReference>
<feature type="domain" description="Purple acid phosphatase N-terminal" evidence="7">
    <location>
        <begin position="115"/>
        <end position="207"/>
    </location>
</feature>
<evidence type="ECO:0000259" key="5">
    <source>
        <dbReference type="Pfam" id="PF00149"/>
    </source>
</evidence>
<dbReference type="InterPro" id="IPR008963">
    <property type="entry name" value="Purple_acid_Pase-like_N"/>
</dbReference>
<feature type="domain" description="Purple acid phosphatase C-terminal" evidence="6">
    <location>
        <begin position="438"/>
        <end position="506"/>
    </location>
</feature>
<dbReference type="InterPro" id="IPR029052">
    <property type="entry name" value="Metallo-depent_PP-like"/>
</dbReference>
<keyword evidence="2" id="KW-0325">Glycoprotein</keyword>
<evidence type="ECO:0000256" key="3">
    <source>
        <dbReference type="RuleBase" id="RU361203"/>
    </source>
</evidence>
<dbReference type="CDD" id="cd00839">
    <property type="entry name" value="MPP_PAPs"/>
    <property type="match status" value="1"/>
</dbReference>
<evidence type="ECO:0000259" key="6">
    <source>
        <dbReference type="Pfam" id="PF14008"/>
    </source>
</evidence>
<evidence type="ECO:0000256" key="2">
    <source>
        <dbReference type="ARBA" id="ARBA00023180"/>
    </source>
</evidence>
<dbReference type="Pfam" id="PF14008">
    <property type="entry name" value="Metallophos_C"/>
    <property type="match status" value="1"/>
</dbReference>
<dbReference type="Pfam" id="PF00149">
    <property type="entry name" value="Metallophos"/>
    <property type="match status" value="1"/>
</dbReference>
<reference evidence="8" key="2">
    <citation type="submission" date="2021-01" db="UniProtKB">
        <authorList>
            <consortium name="EnsemblMetazoa"/>
        </authorList>
    </citation>
    <scope>IDENTIFICATION</scope>
</reference>
<dbReference type="Gene3D" id="3.60.21.10">
    <property type="match status" value="1"/>
</dbReference>
<feature type="chain" id="PRO_5029943156" description="Purple acid phosphatase" evidence="3">
    <location>
        <begin position="27"/>
        <end position="522"/>
    </location>
</feature>
<evidence type="ECO:0000313" key="8">
    <source>
        <dbReference type="EnsemblMetazoa" id="XP_001176328"/>
    </source>
</evidence>
<feature type="compositionally biased region" description="Basic and acidic residues" evidence="4">
    <location>
        <begin position="91"/>
        <end position="107"/>
    </location>
</feature>
<evidence type="ECO:0000259" key="7">
    <source>
        <dbReference type="Pfam" id="PF16656"/>
    </source>
</evidence>
<comment type="catalytic activity">
    <reaction evidence="3">
        <text>a phosphate monoester + H2O = an alcohol + phosphate</text>
        <dbReference type="Rhea" id="RHEA:15017"/>
        <dbReference type="ChEBI" id="CHEBI:15377"/>
        <dbReference type="ChEBI" id="CHEBI:30879"/>
        <dbReference type="ChEBI" id="CHEBI:43474"/>
        <dbReference type="ChEBI" id="CHEBI:67140"/>
        <dbReference type="EC" id="3.1.3.2"/>
    </reaction>
</comment>
<dbReference type="EnsemblMetazoa" id="XM_001176328">
    <property type="protein sequence ID" value="XP_001176328"/>
    <property type="gene ID" value="LOC752111"/>
</dbReference>
<dbReference type="Proteomes" id="UP000007110">
    <property type="component" value="Unassembled WGS sequence"/>
</dbReference>
<evidence type="ECO:0000256" key="4">
    <source>
        <dbReference type="SAM" id="MobiDB-lite"/>
    </source>
</evidence>
<dbReference type="GO" id="GO:0046872">
    <property type="term" value="F:metal ion binding"/>
    <property type="evidence" value="ECO:0007669"/>
    <property type="project" value="InterPro"/>
</dbReference>
<accession>A0A7M7FZN0</accession>
<dbReference type="InterPro" id="IPR015914">
    <property type="entry name" value="PAPs_N"/>
</dbReference>
<dbReference type="RefSeq" id="XP_001176328.3">
    <property type="nucleotide sequence ID" value="XM_001176328.4"/>
</dbReference>
<dbReference type="OrthoDB" id="45007at2759"/>
<keyword evidence="3" id="KW-0378">Hydrolase</keyword>
<dbReference type="InterPro" id="IPR004843">
    <property type="entry name" value="Calcineurin-like_PHP"/>
</dbReference>
<dbReference type="SUPFAM" id="SSF56300">
    <property type="entry name" value="Metallo-dependent phosphatases"/>
    <property type="match status" value="1"/>
</dbReference>
<keyword evidence="9" id="KW-1185">Reference proteome</keyword>
<feature type="signal peptide" evidence="3">
    <location>
        <begin position="1"/>
        <end position="26"/>
    </location>
</feature>
<protein>
    <recommendedName>
        <fullName evidence="3">Purple acid phosphatase</fullName>
        <ecNumber evidence="3">3.1.3.2</ecNumber>
    </recommendedName>
</protein>
<evidence type="ECO:0000256" key="1">
    <source>
        <dbReference type="ARBA" id="ARBA00022729"/>
    </source>
</evidence>
<dbReference type="InParanoid" id="A0A7M7FZN0"/>
<reference evidence="9" key="1">
    <citation type="submission" date="2015-02" db="EMBL/GenBank/DDBJ databases">
        <title>Genome sequencing for Strongylocentrotus purpuratus.</title>
        <authorList>
            <person name="Murali S."/>
            <person name="Liu Y."/>
            <person name="Vee V."/>
            <person name="English A."/>
            <person name="Wang M."/>
            <person name="Skinner E."/>
            <person name="Han Y."/>
            <person name="Muzny D.M."/>
            <person name="Worley K.C."/>
            <person name="Gibbs R.A."/>
        </authorList>
    </citation>
    <scope>NUCLEOTIDE SEQUENCE</scope>
</reference>
<dbReference type="PANTHER" id="PTHR45867:SF10">
    <property type="entry name" value="PURPLE ACID PHOSPHATASE"/>
    <property type="match status" value="1"/>
</dbReference>
<feature type="domain" description="Calcineurin-like phosphoesterase" evidence="5">
    <location>
        <begin position="219"/>
        <end position="417"/>
    </location>
</feature>
<name>A0A7M7FZN0_STRPU</name>